<sequence>MEREDDIIELAVASTETLGVGEFPTDEIRGNPLSGLSDD</sequence>
<dbReference type="InterPro" id="IPR049805">
    <property type="entry name" value="Lasso_benenodin"/>
</dbReference>
<dbReference type="Proteomes" id="UP000319897">
    <property type="component" value="Unassembled WGS sequence"/>
</dbReference>
<protein>
    <submittedName>
        <fullName evidence="1">Benenodin family lasso peptide</fullName>
    </submittedName>
</protein>
<evidence type="ECO:0000313" key="2">
    <source>
        <dbReference type="Proteomes" id="UP000319897"/>
    </source>
</evidence>
<name>A0A501XPJ2_9SPHN</name>
<dbReference type="OrthoDB" id="7596945at2"/>
<evidence type="ECO:0000313" key="1">
    <source>
        <dbReference type="EMBL" id="TPE62601.1"/>
    </source>
</evidence>
<dbReference type="EMBL" id="VFSU01000017">
    <property type="protein sequence ID" value="TPE62601.1"/>
    <property type="molecule type" value="Genomic_DNA"/>
</dbReference>
<dbReference type="RefSeq" id="WP_140927373.1">
    <property type="nucleotide sequence ID" value="NZ_VFSU01000017.1"/>
</dbReference>
<reference evidence="1 2" key="1">
    <citation type="submission" date="2019-06" db="EMBL/GenBank/DDBJ databases">
        <authorList>
            <person name="Lee I."/>
            <person name="Jang G.I."/>
            <person name="Hwang C.Y."/>
        </authorList>
    </citation>
    <scope>NUCLEOTIDE SEQUENCE [LARGE SCALE GENOMIC DNA]</scope>
    <source>
        <strain evidence="1 2">PAMC 28131</strain>
    </source>
</reference>
<proteinExistence type="predicted"/>
<accession>A0A501XPJ2</accession>
<keyword evidence="2" id="KW-1185">Reference proteome</keyword>
<dbReference type="AlphaFoldDB" id="A0A501XPJ2"/>
<organism evidence="1 2">
    <name type="scientific">Sandaracinobacter neustonicus</name>
    <dbReference type="NCBI Taxonomy" id="1715348"/>
    <lineage>
        <taxon>Bacteria</taxon>
        <taxon>Pseudomonadati</taxon>
        <taxon>Pseudomonadota</taxon>
        <taxon>Alphaproteobacteria</taxon>
        <taxon>Sphingomonadales</taxon>
        <taxon>Sphingosinicellaceae</taxon>
        <taxon>Sandaracinobacter</taxon>
    </lineage>
</organism>
<dbReference type="Pfam" id="PF24178">
    <property type="entry name" value="Subterisin"/>
    <property type="match status" value="1"/>
</dbReference>
<dbReference type="NCBIfam" id="NF033522">
    <property type="entry name" value="lasso_benenodin"/>
    <property type="match status" value="1"/>
</dbReference>
<comment type="caution">
    <text evidence="1">The sequence shown here is derived from an EMBL/GenBank/DDBJ whole genome shotgun (WGS) entry which is preliminary data.</text>
</comment>
<gene>
    <name evidence="1" type="ORF">FJQ54_05275</name>
</gene>